<name>X1BSZ6_9ZZZZ</name>
<proteinExistence type="predicted"/>
<feature type="non-terminal residue" evidence="1">
    <location>
        <position position="45"/>
    </location>
</feature>
<evidence type="ECO:0000313" key="1">
    <source>
        <dbReference type="EMBL" id="GAG75271.1"/>
    </source>
</evidence>
<dbReference type="EMBL" id="BART01018472">
    <property type="protein sequence ID" value="GAG75271.1"/>
    <property type="molecule type" value="Genomic_DNA"/>
</dbReference>
<gene>
    <name evidence="1" type="ORF">S01H4_34861</name>
</gene>
<dbReference type="AlphaFoldDB" id="X1BSZ6"/>
<reference evidence="1" key="1">
    <citation type="journal article" date="2014" name="Front. Microbiol.">
        <title>High frequency of phylogenetically diverse reductive dehalogenase-homologous genes in deep subseafloor sedimentary metagenomes.</title>
        <authorList>
            <person name="Kawai M."/>
            <person name="Futagami T."/>
            <person name="Toyoda A."/>
            <person name="Takaki Y."/>
            <person name="Nishi S."/>
            <person name="Hori S."/>
            <person name="Arai W."/>
            <person name="Tsubouchi T."/>
            <person name="Morono Y."/>
            <person name="Uchiyama I."/>
            <person name="Ito T."/>
            <person name="Fujiyama A."/>
            <person name="Inagaki F."/>
            <person name="Takami H."/>
        </authorList>
    </citation>
    <scope>NUCLEOTIDE SEQUENCE</scope>
    <source>
        <strain evidence="1">Expedition CK06-06</strain>
    </source>
</reference>
<accession>X1BSZ6</accession>
<sequence>MKVASSFIVSNFWIFSIPLQYSCLKCEVKFRVGDHVVKRKSKRPR</sequence>
<comment type="caution">
    <text evidence="1">The sequence shown here is derived from an EMBL/GenBank/DDBJ whole genome shotgun (WGS) entry which is preliminary data.</text>
</comment>
<organism evidence="1">
    <name type="scientific">marine sediment metagenome</name>
    <dbReference type="NCBI Taxonomy" id="412755"/>
    <lineage>
        <taxon>unclassified sequences</taxon>
        <taxon>metagenomes</taxon>
        <taxon>ecological metagenomes</taxon>
    </lineage>
</organism>
<protein>
    <submittedName>
        <fullName evidence="1">Uncharacterized protein</fullName>
    </submittedName>
</protein>